<accession>A0A2H4J1A3</accession>
<evidence type="ECO:0000313" key="1">
    <source>
        <dbReference type="EMBL" id="ASN68119.1"/>
    </source>
</evidence>
<dbReference type="EMBL" id="MF417871">
    <property type="protein sequence ID" value="ASN68119.1"/>
    <property type="molecule type" value="Genomic_DNA"/>
</dbReference>
<name>A0A2H4J1A3_9CAUD</name>
<sequence>MTKVTQLKTEVILKEHEQDMIDFIQDSGMQRATLFKKALREMMNRNKEEEFDERVKRLLNEVIAERGANPVVVNEVKPKKKLGFGSMKISADKEGDA</sequence>
<gene>
    <name evidence="1" type="ORF">8F11_84</name>
</gene>
<protein>
    <submittedName>
        <fullName evidence="1">Uncharacterized protein</fullName>
    </submittedName>
</protein>
<reference evidence="1" key="1">
    <citation type="submission" date="2017-06" db="EMBL/GenBank/DDBJ databases">
        <title>Novel phages from South African skin metaviromes.</title>
        <authorList>
            <person name="van Zyl L.J."/>
            <person name="Abrahams Y."/>
            <person name="Stander E.A."/>
            <person name="Kirby B.M."/>
            <person name="Clavaud C."/>
            <person name="Farcet C."/>
            <person name="Breton L."/>
            <person name="Trindade M.I."/>
        </authorList>
    </citation>
    <scope>NUCLEOTIDE SEQUENCE</scope>
</reference>
<organism evidence="1">
    <name type="scientific">uncultured Caudovirales phage</name>
    <dbReference type="NCBI Taxonomy" id="2100421"/>
    <lineage>
        <taxon>Viruses</taxon>
        <taxon>Duplodnaviria</taxon>
        <taxon>Heunggongvirae</taxon>
        <taxon>Uroviricota</taxon>
        <taxon>Caudoviricetes</taxon>
        <taxon>Peduoviridae</taxon>
        <taxon>Maltschvirus</taxon>
        <taxon>Maltschvirus maltsch</taxon>
    </lineage>
</organism>
<proteinExistence type="predicted"/>